<dbReference type="RefSeq" id="WP_098457457.1">
    <property type="nucleotide sequence ID" value="NZ_PDJH01000001.1"/>
</dbReference>
<accession>A0A2A9EB10</accession>
<dbReference type="PROSITE" id="PS00134">
    <property type="entry name" value="TRYPSIN_HIS"/>
    <property type="match status" value="1"/>
</dbReference>
<dbReference type="Proteomes" id="UP000221394">
    <property type="component" value="Unassembled WGS sequence"/>
</dbReference>
<keyword evidence="2" id="KW-1185">Reference proteome</keyword>
<comment type="caution">
    <text evidence="1">The sequence shown here is derived from an EMBL/GenBank/DDBJ whole genome shotgun (WGS) entry which is preliminary data.</text>
</comment>
<dbReference type="InterPro" id="IPR043504">
    <property type="entry name" value="Peptidase_S1_PA_chymotrypsin"/>
</dbReference>
<dbReference type="EMBL" id="PDJH01000001">
    <property type="protein sequence ID" value="PFG36257.1"/>
    <property type="molecule type" value="Genomic_DNA"/>
</dbReference>
<dbReference type="InterPro" id="IPR009003">
    <property type="entry name" value="Peptidase_S1_PA"/>
</dbReference>
<dbReference type="AlphaFoldDB" id="A0A2A9EB10"/>
<sequence>MTDTDRSRIWYGAASPEVERAAEALSNIAAENEDLTAGVSLTSDSSMVEIYLTRDGQSLVKTLRKAVGTKFDSLIRVIEVEHSTDELLAAQAAITDEAWDDLDITQLAPDVENNALAVDLDIDKWESLSQGAEVIELAPDQGKASRRALSPVPQIDVNALGVPVLLREGGTSEPTGTRKADTAPFYGGAEIVNQTNGSACSLGVPIVYNSVRYMLTAGHCGKATFKNGKTTVGSTYTTTWTGTTKDYGDWQLIKGSTYSMRLYNGALSSSASLPISRGNFGSRANGTELCSTGRTTGQICRYRVLKSHATRDVAVDSRTTTKVGYLTVTMSDPNRDGVGTCTGFKPGDSGGSAYYADPDKSGYVRVLGIVTSSNDQSPDVKKNCSKARYSFTELKGVRAWNGGVTTG</sequence>
<proteinExistence type="predicted"/>
<evidence type="ECO:0000313" key="1">
    <source>
        <dbReference type="EMBL" id="PFG36257.1"/>
    </source>
</evidence>
<dbReference type="GO" id="GO:0006508">
    <property type="term" value="P:proteolysis"/>
    <property type="evidence" value="ECO:0007669"/>
    <property type="project" value="InterPro"/>
</dbReference>
<dbReference type="GO" id="GO:0004252">
    <property type="term" value="F:serine-type endopeptidase activity"/>
    <property type="evidence" value="ECO:0007669"/>
    <property type="project" value="InterPro"/>
</dbReference>
<dbReference type="OrthoDB" id="3509937at2"/>
<evidence type="ECO:0008006" key="3">
    <source>
        <dbReference type="Google" id="ProtNLM"/>
    </source>
</evidence>
<dbReference type="InterPro" id="IPR018114">
    <property type="entry name" value="TRYPSIN_HIS"/>
</dbReference>
<evidence type="ECO:0000313" key="2">
    <source>
        <dbReference type="Proteomes" id="UP000221394"/>
    </source>
</evidence>
<protein>
    <recommendedName>
        <fullName evidence="3">Trypsin</fullName>
    </recommendedName>
</protein>
<dbReference type="SUPFAM" id="SSF50494">
    <property type="entry name" value="Trypsin-like serine proteases"/>
    <property type="match status" value="1"/>
</dbReference>
<dbReference type="Gene3D" id="2.40.10.10">
    <property type="entry name" value="Trypsin-like serine proteases"/>
    <property type="match status" value="1"/>
</dbReference>
<reference evidence="1 2" key="1">
    <citation type="submission" date="2017-10" db="EMBL/GenBank/DDBJ databases">
        <title>Sequencing the genomes of 1000 actinobacteria strains.</title>
        <authorList>
            <person name="Klenk H.-P."/>
        </authorList>
    </citation>
    <scope>NUCLEOTIDE SEQUENCE [LARGE SCALE GENOMIC DNA]</scope>
    <source>
        <strain evidence="1 2">DSM 21574</strain>
    </source>
</reference>
<organism evidence="1 2">
    <name type="scientific">Flavimobilis soli</name>
    <dbReference type="NCBI Taxonomy" id="442709"/>
    <lineage>
        <taxon>Bacteria</taxon>
        <taxon>Bacillati</taxon>
        <taxon>Actinomycetota</taxon>
        <taxon>Actinomycetes</taxon>
        <taxon>Micrococcales</taxon>
        <taxon>Jonesiaceae</taxon>
        <taxon>Flavimobilis</taxon>
    </lineage>
</organism>
<gene>
    <name evidence="1" type="ORF">ATL41_0973</name>
</gene>
<name>A0A2A9EB10_9MICO</name>